<protein>
    <submittedName>
        <fullName evidence="3">Uncharacterized protein</fullName>
    </submittedName>
</protein>
<dbReference type="AlphaFoldDB" id="A0A660LG11"/>
<feature type="region of interest" description="Disordered" evidence="1">
    <location>
        <begin position="255"/>
        <end position="287"/>
    </location>
</feature>
<proteinExistence type="predicted"/>
<evidence type="ECO:0000256" key="1">
    <source>
        <dbReference type="SAM" id="MobiDB-lite"/>
    </source>
</evidence>
<feature type="chain" id="PRO_5039694903" evidence="2">
    <location>
        <begin position="21"/>
        <end position="408"/>
    </location>
</feature>
<evidence type="ECO:0000313" key="4">
    <source>
        <dbReference type="Proteomes" id="UP000278962"/>
    </source>
</evidence>
<feature type="compositionally biased region" description="Pro residues" evidence="1">
    <location>
        <begin position="260"/>
        <end position="278"/>
    </location>
</feature>
<dbReference type="InterPro" id="IPR011044">
    <property type="entry name" value="Quino_amine_DH_bsu"/>
</dbReference>
<accession>A0A660LG11</accession>
<reference evidence="3 4" key="1">
    <citation type="submission" date="2018-10" db="EMBL/GenBank/DDBJ databases">
        <title>Genomic Encyclopedia of Archaeal and Bacterial Type Strains, Phase II (KMG-II): from individual species to whole genera.</title>
        <authorList>
            <person name="Goeker M."/>
        </authorList>
    </citation>
    <scope>NUCLEOTIDE SEQUENCE [LARGE SCALE GENOMIC DNA]</scope>
    <source>
        <strain evidence="3 4">DSM 14954</strain>
    </source>
</reference>
<name>A0A660LG11_9ACTN</name>
<dbReference type="Proteomes" id="UP000278962">
    <property type="component" value="Unassembled WGS sequence"/>
</dbReference>
<sequence length="408" mass="40696">MRVLIAALLVSAALCSSASGAPVRALAPAGAGPVIYGNTVWFESGGDVFTEPLWGGPPRTAAAPAGVLAPLSPPLGESSPFAVVDPVQSSDLGVVTLEDGGVWLRRDGRRVEIALPPGADPSVVAVAGGLGVAPVPEGALVVFDLRSGVEVRQVSLGALDPVNLDGLALSPAGDVAASVPVGDGTGALVWAAAGESRVRVIARGERLGRVAVAGRRVAHVTGAGLREGVRVVVVDPAAVHDVGASAATRARGAAAAPATPAAPTPAAPTPAAPAPAAPATPAALSPADRGEILRGPAVYDVTSLSFDGAWLGFSTPSCLYVASASAATLPAGPCARTEIAAEPLRGDAPRLRVACINAPARTCRVRASAGGRTVTRTVRRGQARVLSVPRGRLQVRTVDPDGRVARVL</sequence>
<dbReference type="RefSeq" id="WP_211340000.1">
    <property type="nucleotide sequence ID" value="NZ_RBIL01000001.1"/>
</dbReference>
<keyword evidence="4" id="KW-1185">Reference proteome</keyword>
<dbReference type="SUPFAM" id="SSF50969">
    <property type="entry name" value="YVTN repeat-like/Quinoprotein amine dehydrogenase"/>
    <property type="match status" value="1"/>
</dbReference>
<feature type="signal peptide" evidence="2">
    <location>
        <begin position="1"/>
        <end position="20"/>
    </location>
</feature>
<comment type="caution">
    <text evidence="3">The sequence shown here is derived from an EMBL/GenBank/DDBJ whole genome shotgun (WGS) entry which is preliminary data.</text>
</comment>
<evidence type="ECO:0000256" key="2">
    <source>
        <dbReference type="SAM" id="SignalP"/>
    </source>
</evidence>
<organism evidence="3 4">
    <name type="scientific">Solirubrobacter pauli</name>
    <dbReference type="NCBI Taxonomy" id="166793"/>
    <lineage>
        <taxon>Bacteria</taxon>
        <taxon>Bacillati</taxon>
        <taxon>Actinomycetota</taxon>
        <taxon>Thermoleophilia</taxon>
        <taxon>Solirubrobacterales</taxon>
        <taxon>Solirubrobacteraceae</taxon>
        <taxon>Solirubrobacter</taxon>
    </lineage>
</organism>
<evidence type="ECO:0000313" key="3">
    <source>
        <dbReference type="EMBL" id="RKQ93529.1"/>
    </source>
</evidence>
<dbReference type="EMBL" id="RBIL01000001">
    <property type="protein sequence ID" value="RKQ93529.1"/>
    <property type="molecule type" value="Genomic_DNA"/>
</dbReference>
<gene>
    <name evidence="3" type="ORF">C8N24_3397</name>
</gene>
<keyword evidence="2" id="KW-0732">Signal</keyword>